<feature type="coiled-coil region" evidence="5">
    <location>
        <begin position="702"/>
        <end position="848"/>
    </location>
</feature>
<evidence type="ECO:0000256" key="3">
    <source>
        <dbReference type="ARBA" id="ARBA00023212"/>
    </source>
</evidence>
<comment type="subcellular location">
    <subcellularLocation>
        <location evidence="1">Cytoplasm</location>
        <location evidence="1">Cytoskeleton</location>
        <location evidence="1">Microtubule organizing center</location>
        <location evidence="1">Centrosome</location>
        <location evidence="1">Centriole</location>
    </subcellularLocation>
</comment>
<gene>
    <name evidence="7" type="ORF">EB796_019069</name>
</gene>
<comment type="similarity">
    <text evidence="4">Belongs to the CEP135/TSGA10 family.</text>
</comment>
<feature type="compositionally biased region" description="Polar residues" evidence="6">
    <location>
        <begin position="985"/>
        <end position="1021"/>
    </location>
</feature>
<keyword evidence="2" id="KW-0963">Cytoplasm</keyword>
<feature type="compositionally biased region" description="Polar residues" evidence="6">
    <location>
        <begin position="928"/>
        <end position="949"/>
    </location>
</feature>
<feature type="region of interest" description="Disordered" evidence="6">
    <location>
        <begin position="969"/>
        <end position="1076"/>
    </location>
</feature>
<proteinExistence type="inferred from homology"/>
<feature type="coiled-coil region" evidence="5">
    <location>
        <begin position="373"/>
        <end position="407"/>
    </location>
</feature>
<dbReference type="EMBL" id="VXIV02002825">
    <property type="protein sequence ID" value="KAF6022631.1"/>
    <property type="molecule type" value="Genomic_DNA"/>
</dbReference>
<accession>A0A7J7JAI0</accession>
<sequence length="1076" mass="124123">MMYSESYDNKYLTIKQLYLSPQCPVSNTAVHSSRWSNVHGLTVTTPLLTQFNMPPPLEKPGQPYDIIALEARNINNEKRLSHVSSQNEYLSRRNRDLEAQLESTITAESALRRRAANADLEKVVLTENLKDVDQMAKRLQIDKETVIEVADRELNEAKLELSKSRQELEHQDLELSQLRAEVSHLSHDNKQLSNSLTSQTNEMSELESLVDKLQEDKRKLSARVNKLINTEKDLVTELDKVRRKKGGVRADAKRGRSPNRFDQFIRNLEQERDYWKGEVETLQHVLKYKRISDGSRSPLRSSSRSRSQARSRSRSPTKMSSAVRESRLEATLKVTEEERDYYKREFELQKSLRTRPSRKLSPCDVPLTGSSELKRVTRERDELQTLLDKFERHMAEIQTNVKVLTGERDRLVGLYEEAKSELQRTRHDLLKKTPNKTPTLAATHVLKRIEEERDGALIDLRRAIIERDSLRERLKISSDNQISDKAHLEQQVEDLNSRLRILHNDKSQLEMQMSNLKTQLCKVEDDLRLEVGKYNESVAECEQLKASINKLRILDEEKEMTLKQLQQKVIIKEDEIESVSLRSRDLEHQLSTAARQRDELKHEVDSVRSNLAAVSQERDNIAAQLSEKLDRCHRLDSESRSLEEKCNQLHARNRDLSRKLESTDEMLDRREVECSSLKKRLDDSTAQVEAISHARSNTIRESRMLQEDLATLSNENKRLAEDVDALLDERSQLANQVQEYVAEVRRVEEVLAQKEDERSRLLEQYRALSTDAEKYQVTAAQLEGDKSSLRSDISNKEGQIRKLQEKVAMLDKECQQNLLAQQALESQLSRQDKTISSLEEKIRTSEQEKYTIRQNAGELKELSTNLEHDRDITQRHLAAKETELERARATIIEMEREINLLKDRCNGDRQRLTSLEQVLASNRDKEFQSQLAMQESADSQTRETGQLRNRITELEAELERSRRQVTNERFEKERLSQELRRVNERSTGLVSRSGQATPIQSANNSLSSPNRYELSLSPTAVSSRLRTSTGTSLALGPISTPTSPSKKSPKPDAHSSLSEWIKETEKKVSSLRAKIE</sequence>
<evidence type="ECO:0000256" key="6">
    <source>
        <dbReference type="SAM" id="MobiDB-lite"/>
    </source>
</evidence>
<dbReference type="PANTHER" id="PTHR20544:SF0">
    <property type="entry name" value="NUCLEOPROTEIN TPR_MLP1 DOMAIN-CONTAINING PROTEIN"/>
    <property type="match status" value="1"/>
</dbReference>
<dbReference type="AlphaFoldDB" id="A0A7J7JAI0"/>
<comment type="caution">
    <text evidence="7">The sequence shown here is derived from an EMBL/GenBank/DDBJ whole genome shotgun (WGS) entry which is preliminary data.</text>
</comment>
<evidence type="ECO:0000313" key="8">
    <source>
        <dbReference type="Proteomes" id="UP000593567"/>
    </source>
</evidence>
<evidence type="ECO:0000313" key="7">
    <source>
        <dbReference type="EMBL" id="KAF6022631.1"/>
    </source>
</evidence>
<dbReference type="GO" id="GO:0005814">
    <property type="term" value="C:centriole"/>
    <property type="evidence" value="ECO:0007669"/>
    <property type="project" value="UniProtKB-SubCell"/>
</dbReference>
<organism evidence="7 8">
    <name type="scientific">Bugula neritina</name>
    <name type="common">Brown bryozoan</name>
    <name type="synonym">Sertularia neritina</name>
    <dbReference type="NCBI Taxonomy" id="10212"/>
    <lineage>
        <taxon>Eukaryota</taxon>
        <taxon>Metazoa</taxon>
        <taxon>Spiralia</taxon>
        <taxon>Lophotrochozoa</taxon>
        <taxon>Bryozoa</taxon>
        <taxon>Gymnolaemata</taxon>
        <taxon>Cheilostomatida</taxon>
        <taxon>Flustrina</taxon>
        <taxon>Buguloidea</taxon>
        <taxon>Bugulidae</taxon>
        <taxon>Bugula</taxon>
    </lineage>
</organism>
<evidence type="ECO:0000256" key="5">
    <source>
        <dbReference type="SAM" id="Coils"/>
    </source>
</evidence>
<dbReference type="Gene3D" id="1.10.287.1490">
    <property type="match status" value="1"/>
</dbReference>
<feature type="region of interest" description="Disordered" evidence="6">
    <location>
        <begin position="293"/>
        <end position="326"/>
    </location>
</feature>
<keyword evidence="8" id="KW-1185">Reference proteome</keyword>
<feature type="coiled-coil region" evidence="5">
    <location>
        <begin position="548"/>
        <end position="659"/>
    </location>
</feature>
<dbReference type="PANTHER" id="PTHR20544">
    <property type="entry name" value="CENTROSOMAL PROTEIN CEP135"/>
    <property type="match status" value="1"/>
</dbReference>
<feature type="region of interest" description="Disordered" evidence="6">
    <location>
        <begin position="926"/>
        <end position="949"/>
    </location>
</feature>
<keyword evidence="5" id="KW-0175">Coiled coil</keyword>
<dbReference type="Proteomes" id="UP000593567">
    <property type="component" value="Unassembled WGS sequence"/>
</dbReference>
<evidence type="ECO:0000256" key="2">
    <source>
        <dbReference type="ARBA" id="ARBA00022490"/>
    </source>
</evidence>
<feature type="coiled-coil region" evidence="5">
    <location>
        <begin position="446"/>
        <end position="519"/>
    </location>
</feature>
<protein>
    <submittedName>
        <fullName evidence="7">CEP135</fullName>
    </submittedName>
</protein>
<feature type="coiled-coil region" evidence="5">
    <location>
        <begin position="147"/>
        <end position="230"/>
    </location>
</feature>
<dbReference type="InterPro" id="IPR051877">
    <property type="entry name" value="Centriole_BasalBody_StrucProt"/>
</dbReference>
<feature type="coiled-coil region" evidence="5">
    <location>
        <begin position="877"/>
        <end position="911"/>
    </location>
</feature>
<dbReference type="OrthoDB" id="10254663at2759"/>
<feature type="compositionally biased region" description="Low complexity" evidence="6">
    <location>
        <begin position="1022"/>
        <end position="1046"/>
    </location>
</feature>
<feature type="compositionally biased region" description="Low complexity" evidence="6">
    <location>
        <begin position="294"/>
        <end position="306"/>
    </location>
</feature>
<evidence type="ECO:0000256" key="4">
    <source>
        <dbReference type="ARBA" id="ARBA00038123"/>
    </source>
</evidence>
<feature type="compositionally biased region" description="Basic and acidic residues" evidence="6">
    <location>
        <begin position="969"/>
        <end position="984"/>
    </location>
</feature>
<feature type="compositionally biased region" description="Basic and acidic residues" evidence="6">
    <location>
        <begin position="1060"/>
        <end position="1076"/>
    </location>
</feature>
<name>A0A7J7JAI0_BUGNE</name>
<keyword evidence="3" id="KW-0206">Cytoskeleton</keyword>
<evidence type="ECO:0000256" key="1">
    <source>
        <dbReference type="ARBA" id="ARBA00004114"/>
    </source>
</evidence>
<reference evidence="7" key="1">
    <citation type="submission" date="2020-06" db="EMBL/GenBank/DDBJ databases">
        <title>Draft genome of Bugula neritina, a colonial animal packing powerful symbionts and potential medicines.</title>
        <authorList>
            <person name="Rayko M."/>
        </authorList>
    </citation>
    <scope>NUCLEOTIDE SEQUENCE [LARGE SCALE GENOMIC DNA]</scope>
    <source>
        <strain evidence="7">Kwan_BN1</strain>
    </source>
</reference>